<reference evidence="1" key="1">
    <citation type="submission" date="2020-04" db="EMBL/GenBank/DDBJ databases">
        <authorList>
            <person name="Chiriac C."/>
            <person name="Salcher M."/>
            <person name="Ghai R."/>
            <person name="Kavagutti S V."/>
        </authorList>
    </citation>
    <scope>NUCLEOTIDE SEQUENCE</scope>
</reference>
<organism evidence="1">
    <name type="scientific">uncultured Caudovirales phage</name>
    <dbReference type="NCBI Taxonomy" id="2100421"/>
    <lineage>
        <taxon>Viruses</taxon>
        <taxon>Duplodnaviria</taxon>
        <taxon>Heunggongvirae</taxon>
        <taxon>Uroviricota</taxon>
        <taxon>Caudoviricetes</taxon>
        <taxon>Peduoviridae</taxon>
        <taxon>Maltschvirus</taxon>
        <taxon>Maltschvirus maltsch</taxon>
    </lineage>
</organism>
<dbReference type="GO" id="GO:0006260">
    <property type="term" value="P:DNA replication"/>
    <property type="evidence" value="ECO:0007669"/>
    <property type="project" value="InterPro"/>
</dbReference>
<dbReference type="InterPro" id="IPR034154">
    <property type="entry name" value="TOPRIM_DnaG/twinkle"/>
</dbReference>
<sequence>MDEDEILLEIIRDLFGKEKHYYASKGQISINCPYCDDGKNKGNLEININEHVYKCWSCGQENGTHGVLGKLIDIFGTKNQKKTYDIFKPEEHKSKHVELKKLKLPKEFISIKDANPLHIPHREVLKYIKSRGITDEMIEKFNIGFATDGDYGGRIIIPSYGMDDEINYFISRAWFNTKNKYKNPEYPKETIIFNEKLIDWNKPIYLCEGAIDGFFTPNPVVLLGKILHDLLFETIYTKAKSDVIICLDADAWKDAQKLYNQLNGGKLRGRVKILKLPKDSDIADLKGKIDDYFYEMSY</sequence>
<gene>
    <name evidence="1" type="ORF">UFOVP117_73</name>
</gene>
<dbReference type="GO" id="GO:0008270">
    <property type="term" value="F:zinc ion binding"/>
    <property type="evidence" value="ECO:0007669"/>
    <property type="project" value="InterPro"/>
</dbReference>
<protein>
    <submittedName>
        <fullName evidence="1">DNA primase</fullName>
    </submittedName>
</protein>
<dbReference type="InterPro" id="IPR036977">
    <property type="entry name" value="DNA_primase_Znf_CHC2"/>
</dbReference>
<accession>A0A6J5L5R7</accession>
<dbReference type="EMBL" id="LR796235">
    <property type="protein sequence ID" value="CAB4129704.1"/>
    <property type="molecule type" value="Genomic_DNA"/>
</dbReference>
<proteinExistence type="predicted"/>
<name>A0A6J5L5R7_9CAUD</name>
<dbReference type="SUPFAM" id="SSF56731">
    <property type="entry name" value="DNA primase core"/>
    <property type="match status" value="1"/>
</dbReference>
<dbReference type="Gene3D" id="3.90.580.10">
    <property type="entry name" value="Zinc finger, CHC2-type domain"/>
    <property type="match status" value="1"/>
</dbReference>
<dbReference type="GO" id="GO:0003677">
    <property type="term" value="F:DNA binding"/>
    <property type="evidence" value="ECO:0007669"/>
    <property type="project" value="InterPro"/>
</dbReference>
<dbReference type="CDD" id="cd01029">
    <property type="entry name" value="TOPRIM_primases"/>
    <property type="match status" value="1"/>
</dbReference>
<evidence type="ECO:0000313" key="1">
    <source>
        <dbReference type="EMBL" id="CAB4129704.1"/>
    </source>
</evidence>